<gene>
    <name evidence="1" type="ORF">NPIL_670651</name>
</gene>
<protein>
    <submittedName>
        <fullName evidence="1">Uncharacterized protein</fullName>
    </submittedName>
</protein>
<dbReference type="Proteomes" id="UP000887013">
    <property type="component" value="Unassembled WGS sequence"/>
</dbReference>
<evidence type="ECO:0000313" key="1">
    <source>
        <dbReference type="EMBL" id="GFT41231.1"/>
    </source>
</evidence>
<accession>A0A8X6TPA8</accession>
<comment type="caution">
    <text evidence="1">The sequence shown here is derived from an EMBL/GenBank/DDBJ whole genome shotgun (WGS) entry which is preliminary data.</text>
</comment>
<reference evidence="1" key="1">
    <citation type="submission" date="2020-08" db="EMBL/GenBank/DDBJ databases">
        <title>Multicomponent nature underlies the extraordinary mechanical properties of spider dragline silk.</title>
        <authorList>
            <person name="Kono N."/>
            <person name="Nakamura H."/>
            <person name="Mori M."/>
            <person name="Yoshida Y."/>
            <person name="Ohtoshi R."/>
            <person name="Malay A.D."/>
            <person name="Moran D.A.P."/>
            <person name="Tomita M."/>
            <person name="Numata K."/>
            <person name="Arakawa K."/>
        </authorList>
    </citation>
    <scope>NUCLEOTIDE SEQUENCE</scope>
</reference>
<sequence length="113" mass="13609">MIALRGEIAALSKQVERLSRDRSRNRSRRRYGKSPCKTPSRWEDYNFNDDFCYYHNRFGSKAKKCREPCTFAQAPENLSLLSTAIFQRQMFRYGLLHIFDRKTNLKFPHRLWI</sequence>
<proteinExistence type="predicted"/>
<dbReference type="AlphaFoldDB" id="A0A8X6TPA8"/>
<dbReference type="EMBL" id="BMAW01014934">
    <property type="protein sequence ID" value="GFT41231.1"/>
    <property type="molecule type" value="Genomic_DNA"/>
</dbReference>
<keyword evidence="2" id="KW-1185">Reference proteome</keyword>
<evidence type="ECO:0000313" key="2">
    <source>
        <dbReference type="Proteomes" id="UP000887013"/>
    </source>
</evidence>
<name>A0A8X6TPA8_NEPPI</name>
<dbReference type="OrthoDB" id="6508260at2759"/>
<organism evidence="1 2">
    <name type="scientific">Nephila pilipes</name>
    <name type="common">Giant wood spider</name>
    <name type="synonym">Nephila maculata</name>
    <dbReference type="NCBI Taxonomy" id="299642"/>
    <lineage>
        <taxon>Eukaryota</taxon>
        <taxon>Metazoa</taxon>
        <taxon>Ecdysozoa</taxon>
        <taxon>Arthropoda</taxon>
        <taxon>Chelicerata</taxon>
        <taxon>Arachnida</taxon>
        <taxon>Araneae</taxon>
        <taxon>Araneomorphae</taxon>
        <taxon>Entelegynae</taxon>
        <taxon>Araneoidea</taxon>
        <taxon>Nephilidae</taxon>
        <taxon>Nephila</taxon>
    </lineage>
</organism>